<evidence type="ECO:0000313" key="2">
    <source>
        <dbReference type="Proteomes" id="UP000252415"/>
    </source>
</evidence>
<keyword evidence="2" id="KW-1185">Reference proteome</keyword>
<evidence type="ECO:0000313" key="1">
    <source>
        <dbReference type="EMBL" id="RCW40885.1"/>
    </source>
</evidence>
<accession>A0A368VI67</accession>
<comment type="caution">
    <text evidence="1">The sequence shown here is derived from an EMBL/GenBank/DDBJ whole genome shotgun (WGS) entry which is preliminary data.</text>
</comment>
<dbReference type="EMBL" id="QPJD01000028">
    <property type="protein sequence ID" value="RCW40885.1"/>
    <property type="molecule type" value="Genomic_DNA"/>
</dbReference>
<name>A0A368VI67_9BACL</name>
<proteinExistence type="predicted"/>
<dbReference type="Proteomes" id="UP000252415">
    <property type="component" value="Unassembled WGS sequence"/>
</dbReference>
<dbReference type="AlphaFoldDB" id="A0A368VI67"/>
<sequence length="65" mass="7655">MNMNCYFCVQCNQLHIRDLPGKETVFKENALRTALVSHAMWVNNYLTVPKMMKKSVNHELFVPRN</sequence>
<gene>
    <name evidence="1" type="ORF">DFP97_1287</name>
</gene>
<reference evidence="1 2" key="1">
    <citation type="submission" date="2018-07" db="EMBL/GenBank/DDBJ databases">
        <title>Genomic Encyclopedia of Type Strains, Phase III (KMG-III): the genomes of soil and plant-associated and newly described type strains.</title>
        <authorList>
            <person name="Whitman W."/>
        </authorList>
    </citation>
    <scope>NUCLEOTIDE SEQUENCE [LARGE SCALE GENOMIC DNA]</scope>
    <source>
        <strain evidence="1 2">CECT 7506</strain>
    </source>
</reference>
<organism evidence="1 2">
    <name type="scientific">Paenibacillus prosopidis</name>
    <dbReference type="NCBI Taxonomy" id="630520"/>
    <lineage>
        <taxon>Bacteria</taxon>
        <taxon>Bacillati</taxon>
        <taxon>Bacillota</taxon>
        <taxon>Bacilli</taxon>
        <taxon>Bacillales</taxon>
        <taxon>Paenibacillaceae</taxon>
        <taxon>Paenibacillus</taxon>
    </lineage>
</organism>
<protein>
    <submittedName>
        <fullName evidence="1">Uncharacterized protein</fullName>
    </submittedName>
</protein>